<dbReference type="GO" id="GO:0009007">
    <property type="term" value="F:site-specific DNA-methyltransferase (adenine-specific) activity"/>
    <property type="evidence" value="ECO:0007669"/>
    <property type="project" value="UniProtKB-EC"/>
</dbReference>
<evidence type="ECO:0000256" key="5">
    <source>
        <dbReference type="ARBA" id="ARBA00022691"/>
    </source>
</evidence>
<dbReference type="Pfam" id="PF22837">
    <property type="entry name" value="M_Eco57I_C"/>
    <property type="match status" value="1"/>
</dbReference>
<keyword evidence="5" id="KW-0949">S-adenosyl-L-methionine</keyword>
<protein>
    <recommendedName>
        <fullName evidence="2">site-specific DNA-methyltransferase (adenine-specific)</fullName>
        <ecNumber evidence="2">2.1.1.72</ecNumber>
    </recommendedName>
</protein>
<evidence type="ECO:0000313" key="11">
    <source>
        <dbReference type="Proteomes" id="UP000029066"/>
    </source>
</evidence>
<evidence type="ECO:0000259" key="7">
    <source>
        <dbReference type="Pfam" id="PF07669"/>
    </source>
</evidence>
<dbReference type="GO" id="GO:0032259">
    <property type="term" value="P:methylation"/>
    <property type="evidence" value="ECO:0007669"/>
    <property type="project" value="UniProtKB-KW"/>
</dbReference>
<dbReference type="InterPro" id="IPR054520">
    <property type="entry name" value="M_Eco57I_C"/>
</dbReference>
<dbReference type="Pfam" id="PF13649">
    <property type="entry name" value="Methyltransf_25"/>
    <property type="match status" value="1"/>
</dbReference>
<evidence type="ECO:0000313" key="10">
    <source>
        <dbReference type="EMBL" id="KFI91239.1"/>
    </source>
</evidence>
<comment type="caution">
    <text evidence="10">The sequence shown here is derived from an EMBL/GenBank/DDBJ whole genome shotgun (WGS) entry which is preliminary data.</text>
</comment>
<keyword evidence="3 10" id="KW-0489">Methyltransferase</keyword>
<dbReference type="InterPro" id="IPR050953">
    <property type="entry name" value="N4_N6_ade-DNA_methylase"/>
</dbReference>
<dbReference type="SUPFAM" id="SSF53335">
    <property type="entry name" value="S-adenosyl-L-methionine-dependent methyltransferases"/>
    <property type="match status" value="1"/>
</dbReference>
<evidence type="ECO:0000256" key="1">
    <source>
        <dbReference type="ARBA" id="ARBA00006594"/>
    </source>
</evidence>
<sequence length="514" mass="55860">MSASLAKTSMSSNEDILRAAESILSGAVPADELSAALAVGRDLLGDAYMICNTAEERRASGSTYTPRPIIEEMVDMALKRIQPSLIVDCGCGSGRYSLACATAFPDSKVLALDNSREAVSMCRANVAASGLSARIEVVQADFTEYEIERPDDGPVLWIGNPPYVRHHDIAPEAKKRFKTVAEQLGLKASGLAGLHVHFLAAIARQWQAGDYGVLVTSSEWMDVNYGVFARELLADRLGLDELRLFDRTSQVFETADTTAVIIGFGGHADKVHVRSSDGDGKIMPLSDFRNSGRWTQLVESKQSNTRHDSGARSGGMVPLGTIARVHRGVVTGNNGFWVRKGPALDGIPEELTVPVVSHAKEIMGECVAQSSPESLSRLIVLPEDTNGLAGNSYEAAMRIIKQGESYGVDAGYVARHRRRWWSIRPPQPPAILMTYMGRGKPTFVVNRQKLPMLNVVHGLYPKVDMTPKAIDRLTSFLNESVDTASGRTYCGGLVKFEPREAESIMVPALEELEA</sequence>
<evidence type="ECO:0000256" key="4">
    <source>
        <dbReference type="ARBA" id="ARBA00022679"/>
    </source>
</evidence>
<reference evidence="10 11" key="1">
    <citation type="submission" date="2014-03" db="EMBL/GenBank/DDBJ databases">
        <title>Genomics of Bifidobacteria.</title>
        <authorList>
            <person name="Ventura M."/>
            <person name="Milani C."/>
            <person name="Lugli G.A."/>
        </authorList>
    </citation>
    <scope>NUCLEOTIDE SEQUENCE [LARGE SCALE GENOMIC DNA]</scope>
    <source>
        <strain evidence="10 11">DSM 23967</strain>
    </source>
</reference>
<dbReference type="InterPro" id="IPR029063">
    <property type="entry name" value="SAM-dependent_MTases_sf"/>
</dbReference>
<dbReference type="PANTHER" id="PTHR33841:SF5">
    <property type="entry name" value="DNA METHYLASE (MODIFICATION METHYLASE) (METHYLTRANSFERASE)-RELATED"/>
    <property type="match status" value="1"/>
</dbReference>
<dbReference type="EMBL" id="JGZN01000016">
    <property type="protein sequence ID" value="KFI91239.1"/>
    <property type="molecule type" value="Genomic_DNA"/>
</dbReference>
<feature type="domain" description="Type II methyltransferase M.TaqI-like" evidence="7">
    <location>
        <begin position="158"/>
        <end position="252"/>
    </location>
</feature>
<comment type="catalytic activity">
    <reaction evidence="6">
        <text>a 2'-deoxyadenosine in DNA + S-adenosyl-L-methionine = an N(6)-methyl-2'-deoxyadenosine in DNA + S-adenosyl-L-homocysteine + H(+)</text>
        <dbReference type="Rhea" id="RHEA:15197"/>
        <dbReference type="Rhea" id="RHEA-COMP:12418"/>
        <dbReference type="Rhea" id="RHEA-COMP:12419"/>
        <dbReference type="ChEBI" id="CHEBI:15378"/>
        <dbReference type="ChEBI" id="CHEBI:57856"/>
        <dbReference type="ChEBI" id="CHEBI:59789"/>
        <dbReference type="ChEBI" id="CHEBI:90615"/>
        <dbReference type="ChEBI" id="CHEBI:90616"/>
        <dbReference type="EC" id="2.1.1.72"/>
    </reaction>
</comment>
<dbReference type="Pfam" id="PF07669">
    <property type="entry name" value="Eco57I"/>
    <property type="match status" value="1"/>
</dbReference>
<dbReference type="PANTHER" id="PTHR33841">
    <property type="entry name" value="DNA METHYLTRANSFERASE YEEA-RELATED"/>
    <property type="match status" value="1"/>
</dbReference>
<dbReference type="EC" id="2.1.1.72" evidence="2"/>
<evidence type="ECO:0000259" key="8">
    <source>
        <dbReference type="Pfam" id="PF13649"/>
    </source>
</evidence>
<feature type="domain" description="Type II methyltransferase M.Eco57I C-terminal" evidence="9">
    <location>
        <begin position="292"/>
        <end position="511"/>
    </location>
</feature>
<dbReference type="RefSeq" id="WP_051917521.1">
    <property type="nucleotide sequence ID" value="NZ_JDUT01000006.1"/>
</dbReference>
<proteinExistence type="inferred from homology"/>
<gene>
    <name evidence="10" type="ORF">BISA_1837</name>
</gene>
<evidence type="ECO:0000256" key="3">
    <source>
        <dbReference type="ARBA" id="ARBA00022603"/>
    </source>
</evidence>
<dbReference type="Proteomes" id="UP000029066">
    <property type="component" value="Unassembled WGS sequence"/>
</dbReference>
<dbReference type="PRINTS" id="PR00507">
    <property type="entry name" value="N12N6MTFRASE"/>
</dbReference>
<name>A0A087D6T9_9BIFI</name>
<dbReference type="OrthoDB" id="32195at2"/>
<keyword evidence="4 10" id="KW-0808">Transferase</keyword>
<dbReference type="AlphaFoldDB" id="A0A087D6T9"/>
<dbReference type="InterPro" id="IPR041698">
    <property type="entry name" value="Methyltransf_25"/>
</dbReference>
<evidence type="ECO:0000259" key="9">
    <source>
        <dbReference type="Pfam" id="PF22837"/>
    </source>
</evidence>
<accession>A0A087D6T9</accession>
<organism evidence="10 11">
    <name type="scientific">Bifidobacterium saguini DSM 23967</name>
    <dbReference type="NCBI Taxonomy" id="1437607"/>
    <lineage>
        <taxon>Bacteria</taxon>
        <taxon>Bacillati</taxon>
        <taxon>Actinomycetota</taxon>
        <taxon>Actinomycetes</taxon>
        <taxon>Bifidobacteriales</taxon>
        <taxon>Bifidobacteriaceae</taxon>
        <taxon>Bifidobacterium</taxon>
    </lineage>
</organism>
<dbReference type="Gene3D" id="3.40.50.150">
    <property type="entry name" value="Vaccinia Virus protein VP39"/>
    <property type="match status" value="1"/>
</dbReference>
<evidence type="ECO:0000256" key="6">
    <source>
        <dbReference type="ARBA" id="ARBA00047942"/>
    </source>
</evidence>
<evidence type="ECO:0000256" key="2">
    <source>
        <dbReference type="ARBA" id="ARBA00011900"/>
    </source>
</evidence>
<comment type="similarity">
    <text evidence="1">Belongs to the N(4)/N(6)-methyltransferase family.</text>
</comment>
<feature type="domain" description="Methyltransferase" evidence="8">
    <location>
        <begin position="86"/>
        <end position="148"/>
    </location>
</feature>
<dbReference type="STRING" id="1437607.BISA_1837"/>
<dbReference type="InterPro" id="IPR011639">
    <property type="entry name" value="MethylTrfase_TaqI-like_dom"/>
</dbReference>
<dbReference type="CDD" id="cd02440">
    <property type="entry name" value="AdoMet_MTases"/>
    <property type="match status" value="1"/>
</dbReference>